<proteinExistence type="predicted"/>
<dbReference type="PANTHER" id="PTHR11647">
    <property type="entry name" value="HYDRANTOINASE/DIHYDROPYRIMIDINASE FAMILY MEMBER"/>
    <property type="match status" value="1"/>
</dbReference>
<dbReference type="SUPFAM" id="SSF51338">
    <property type="entry name" value="Composite domain of metallo-dependent hydrolases"/>
    <property type="match status" value="1"/>
</dbReference>
<dbReference type="InterPro" id="IPR006311">
    <property type="entry name" value="TAT_signal"/>
</dbReference>
<evidence type="ECO:0000256" key="1">
    <source>
        <dbReference type="SAM" id="MobiDB-lite"/>
    </source>
</evidence>
<feature type="domain" description="Amidohydrolase 3" evidence="3">
    <location>
        <begin position="231"/>
        <end position="499"/>
    </location>
</feature>
<dbReference type="AlphaFoldDB" id="A0A6J7G4X0"/>
<dbReference type="SUPFAM" id="SSF51556">
    <property type="entry name" value="Metallo-dependent hydrolases"/>
    <property type="match status" value="1"/>
</dbReference>
<dbReference type="Gene3D" id="2.30.40.10">
    <property type="entry name" value="Urease, subunit C, domain 1"/>
    <property type="match status" value="1"/>
</dbReference>
<evidence type="ECO:0000256" key="2">
    <source>
        <dbReference type="SAM" id="Phobius"/>
    </source>
</evidence>
<dbReference type="EMBL" id="CAEZYK010000171">
    <property type="protein sequence ID" value="CAB4738425.1"/>
    <property type="molecule type" value="Genomic_DNA"/>
</dbReference>
<gene>
    <name evidence="4" type="ORF">UFOPK2683_01726</name>
    <name evidence="5" type="ORF">UFOPK3605_00599</name>
    <name evidence="6" type="ORF">UFOPK3897_00377</name>
</gene>
<name>A0A6J7G4X0_9ZZZZ</name>
<feature type="transmembrane region" description="Helical" evidence="2">
    <location>
        <begin position="21"/>
        <end position="40"/>
    </location>
</feature>
<dbReference type="PROSITE" id="PS51318">
    <property type="entry name" value="TAT"/>
    <property type="match status" value="1"/>
</dbReference>
<organism evidence="5">
    <name type="scientific">freshwater metagenome</name>
    <dbReference type="NCBI Taxonomy" id="449393"/>
    <lineage>
        <taxon>unclassified sequences</taxon>
        <taxon>metagenomes</taxon>
        <taxon>ecological metagenomes</taxon>
    </lineage>
</organism>
<evidence type="ECO:0000259" key="3">
    <source>
        <dbReference type="Pfam" id="PF07969"/>
    </source>
</evidence>
<evidence type="ECO:0000313" key="4">
    <source>
        <dbReference type="EMBL" id="CAB4738425.1"/>
    </source>
</evidence>
<keyword evidence="2" id="KW-0472">Membrane</keyword>
<feature type="region of interest" description="Disordered" evidence="1">
    <location>
        <begin position="502"/>
        <end position="522"/>
    </location>
</feature>
<protein>
    <submittedName>
        <fullName evidence="5">Unannotated protein</fullName>
    </submittedName>
</protein>
<dbReference type="Pfam" id="PF07969">
    <property type="entry name" value="Amidohydro_3"/>
    <property type="match status" value="1"/>
</dbReference>
<dbReference type="InterPro" id="IPR050378">
    <property type="entry name" value="Metallo-dep_Hydrolases_sf"/>
</dbReference>
<evidence type="ECO:0000313" key="5">
    <source>
        <dbReference type="EMBL" id="CAB4903091.1"/>
    </source>
</evidence>
<reference evidence="5" key="1">
    <citation type="submission" date="2020-05" db="EMBL/GenBank/DDBJ databases">
        <authorList>
            <person name="Chiriac C."/>
            <person name="Salcher M."/>
            <person name="Ghai R."/>
            <person name="Kavagutti S V."/>
        </authorList>
    </citation>
    <scope>NUCLEOTIDE SEQUENCE</scope>
</reference>
<evidence type="ECO:0000313" key="6">
    <source>
        <dbReference type="EMBL" id="CAB4970460.1"/>
    </source>
</evidence>
<keyword evidence="2" id="KW-1133">Transmembrane helix</keyword>
<dbReference type="InterPro" id="IPR013108">
    <property type="entry name" value="Amidohydro_3"/>
</dbReference>
<sequence>MTNSLPRFGASGDPAISRRRFLIAGGITVAGLAVVAINPFDSGDSNYFSPTLSGAGPFPDPTKHTFDVVIKSGRVMDPETGFDEIADVGIDGATITGISAPSSGESSLRGRSIIDARGLVVAPGFIDILSYAPNPYGIWFKVADGVTTNLGLHGIQSRAADFFSTYGSSAQRPPTHYGGAFSNPWTRSQLGLGVDDASSTKQIDALVATCDEDLRKGYVAVDFEPEYTPGVRYDEIKALAEVAKNHNVPATFHARYSDDMSPGTNAEALAEVLQIAQETKAQVHVEHIISTGGTFTMAQSLKTLNSARNDGISVTACMYPYNYWATYLASARFNDGWQERFHISYKDLAIVGTGERLNASTFAKYKKQNSLCAAFAIPESDVREALQTPWVMLGSDAILEPGNKNHPRSTGCFARGVGRYVREEKVLDLMPALAKATILPAQLTEKGAPIMRQKGRMQKGADADVTIFDPKTLLDLSTVENPGVESKGVKYVLISGQVVRNPNGNQTSVRPGLPVTRQKASV</sequence>
<dbReference type="Gene3D" id="3.20.20.140">
    <property type="entry name" value="Metal-dependent hydrolases"/>
    <property type="match status" value="1"/>
</dbReference>
<dbReference type="EMBL" id="CAFBMM010000020">
    <property type="protein sequence ID" value="CAB4903091.1"/>
    <property type="molecule type" value="Genomic_DNA"/>
</dbReference>
<keyword evidence="2" id="KW-0812">Transmembrane</keyword>
<dbReference type="EMBL" id="CAFBOF010000004">
    <property type="protein sequence ID" value="CAB4970460.1"/>
    <property type="molecule type" value="Genomic_DNA"/>
</dbReference>
<dbReference type="GO" id="GO:0016810">
    <property type="term" value="F:hydrolase activity, acting on carbon-nitrogen (but not peptide) bonds"/>
    <property type="evidence" value="ECO:0007669"/>
    <property type="project" value="InterPro"/>
</dbReference>
<dbReference type="InterPro" id="IPR011059">
    <property type="entry name" value="Metal-dep_hydrolase_composite"/>
</dbReference>
<dbReference type="InterPro" id="IPR032466">
    <property type="entry name" value="Metal_Hydrolase"/>
</dbReference>
<accession>A0A6J7G4X0</accession>
<dbReference type="PANTHER" id="PTHR11647:SF1">
    <property type="entry name" value="COLLAPSIN RESPONSE MEDIATOR PROTEIN"/>
    <property type="match status" value="1"/>
</dbReference>